<evidence type="ECO:0000256" key="1">
    <source>
        <dbReference type="ARBA" id="ARBA00006347"/>
    </source>
</evidence>
<dbReference type="Pfam" id="PF13848">
    <property type="entry name" value="Thioredoxin_6"/>
    <property type="match status" value="1"/>
</dbReference>
<keyword evidence="4" id="KW-0676">Redox-active center</keyword>
<dbReference type="PRINTS" id="PR00421">
    <property type="entry name" value="THIOREDOXIN"/>
</dbReference>
<dbReference type="GO" id="GO:0034976">
    <property type="term" value="P:response to endoplasmic reticulum stress"/>
    <property type="evidence" value="ECO:0007669"/>
    <property type="project" value="TreeGrafter"/>
</dbReference>
<dbReference type="GO" id="GO:0006457">
    <property type="term" value="P:protein folding"/>
    <property type="evidence" value="ECO:0007669"/>
    <property type="project" value="TreeGrafter"/>
</dbReference>
<dbReference type="InterPro" id="IPR013766">
    <property type="entry name" value="Thioredoxin_domain"/>
</dbReference>
<dbReference type="GO" id="GO:0003756">
    <property type="term" value="F:protein disulfide isomerase activity"/>
    <property type="evidence" value="ECO:0007669"/>
    <property type="project" value="TreeGrafter"/>
</dbReference>
<evidence type="ECO:0000256" key="5">
    <source>
        <dbReference type="SAM" id="SignalP"/>
    </source>
</evidence>
<feature type="signal peptide" evidence="5">
    <location>
        <begin position="1"/>
        <end position="25"/>
    </location>
</feature>
<name>A0A0B6YWC7_9EUPU</name>
<dbReference type="GO" id="GO:0005783">
    <property type="term" value="C:endoplasmic reticulum"/>
    <property type="evidence" value="ECO:0007669"/>
    <property type="project" value="TreeGrafter"/>
</dbReference>
<feature type="domain" description="Thioredoxin" evidence="6">
    <location>
        <begin position="32"/>
        <end position="183"/>
    </location>
</feature>
<dbReference type="SUPFAM" id="SSF52833">
    <property type="entry name" value="Thioredoxin-like"/>
    <property type="match status" value="4"/>
</dbReference>
<protein>
    <recommendedName>
        <fullName evidence="6">Thioredoxin domain-containing protein</fullName>
    </recommendedName>
</protein>
<gene>
    <name evidence="7" type="primary">ORF37417</name>
</gene>
<keyword evidence="3" id="KW-1015">Disulfide bond</keyword>
<dbReference type="Gene3D" id="3.40.30.10">
    <property type="entry name" value="Glutaredoxin"/>
    <property type="match status" value="4"/>
</dbReference>
<comment type="similarity">
    <text evidence="1">Belongs to the protein disulfide isomerase family.</text>
</comment>
<dbReference type="PROSITE" id="PS00194">
    <property type="entry name" value="THIOREDOXIN_1"/>
    <property type="match status" value="1"/>
</dbReference>
<dbReference type="PANTHER" id="PTHR18929:SF210">
    <property type="entry name" value="PROTEIN DISULFIDE-ISOMERASE A4"/>
    <property type="match status" value="1"/>
</dbReference>
<dbReference type="FunFam" id="3.40.30.10:FF:000107">
    <property type="entry name" value="Protein disulfide-isomerase 5-2"/>
    <property type="match status" value="1"/>
</dbReference>
<reference evidence="7" key="1">
    <citation type="submission" date="2014-12" db="EMBL/GenBank/DDBJ databases">
        <title>Insight into the proteome of Arion vulgaris.</title>
        <authorList>
            <person name="Aradska J."/>
            <person name="Bulat T."/>
            <person name="Smidak R."/>
            <person name="Sarate P."/>
            <person name="Gangsoo J."/>
            <person name="Sialana F."/>
            <person name="Bilban M."/>
            <person name="Lubec G."/>
        </authorList>
    </citation>
    <scope>NUCLEOTIDE SEQUENCE</scope>
    <source>
        <tissue evidence="7">Skin</tissue>
    </source>
</reference>
<dbReference type="CDD" id="cd02961">
    <property type="entry name" value="PDI_a_family"/>
    <property type="match status" value="2"/>
</dbReference>
<dbReference type="PANTHER" id="PTHR18929">
    <property type="entry name" value="PROTEIN DISULFIDE ISOMERASE"/>
    <property type="match status" value="1"/>
</dbReference>
<evidence type="ECO:0000256" key="3">
    <source>
        <dbReference type="ARBA" id="ARBA00023157"/>
    </source>
</evidence>
<dbReference type="EMBL" id="HACG01012925">
    <property type="protein sequence ID" value="CEK59790.1"/>
    <property type="molecule type" value="Transcribed_RNA"/>
</dbReference>
<organism evidence="7">
    <name type="scientific">Arion vulgaris</name>
    <dbReference type="NCBI Taxonomy" id="1028688"/>
    <lineage>
        <taxon>Eukaryota</taxon>
        <taxon>Metazoa</taxon>
        <taxon>Spiralia</taxon>
        <taxon>Lophotrochozoa</taxon>
        <taxon>Mollusca</taxon>
        <taxon>Gastropoda</taxon>
        <taxon>Heterobranchia</taxon>
        <taxon>Euthyneura</taxon>
        <taxon>Panpulmonata</taxon>
        <taxon>Eupulmonata</taxon>
        <taxon>Stylommatophora</taxon>
        <taxon>Helicina</taxon>
        <taxon>Arionoidea</taxon>
        <taxon>Arionidae</taxon>
        <taxon>Arion</taxon>
    </lineage>
</organism>
<sequence length="522" mass="59722">MASMRWYLCISYLFVITLLLTRSESEETHVEDTVKTEVENGEAAEVDEKFVQVLTSENFDDTVNNNPTILVEFYTPWCEHCKFLAPQYAAAAEELAAHDPPVVLAKVDATTNVELAKRFQVAGFPTLKFFKNGKNYEFDEPANKESIVEYMGKVAHPGWEPELEAVITLTKDNFDEVVKAEKLMLVEFYTPESEHSKLFVPIYERTAIALKKEDPPIILAKVDAAQETELATKYGVTKYPTLKVFKYGRAVSFKGEIGSPYDIMYYMKNQLKDGAREITNVKMLRDLLVPDEISVVGFFDSSTDPKAAPYTDLVTEIRDEFNFGIVFDDELRKVYNINRNSVVVFTGERFHTKHEPKWYVLKVKDETTSDDIFDFLKDHHLPLVGQYVRPLTNHYDKIRPLCLVFYTVDFGFDGKDATQFWRHKIADVAVRYPEITFAIADDEEHSNLLQQFGLDESGEEINIGLFGTDGRKYALEAEGEFDDVDITEFLNKYKQGELKPYIKSQTTQDSEGTINGCCWGDL</sequence>
<dbReference type="Pfam" id="PF00085">
    <property type="entry name" value="Thioredoxin"/>
    <property type="match status" value="2"/>
</dbReference>
<dbReference type="InterPro" id="IPR017937">
    <property type="entry name" value="Thioredoxin_CS"/>
</dbReference>
<feature type="chain" id="PRO_5002110618" description="Thioredoxin domain-containing protein" evidence="5">
    <location>
        <begin position="26"/>
        <end position="522"/>
    </location>
</feature>
<dbReference type="InterPro" id="IPR036249">
    <property type="entry name" value="Thioredoxin-like_sf"/>
</dbReference>
<accession>A0A0B6YWC7</accession>
<evidence type="ECO:0000259" key="6">
    <source>
        <dbReference type="PROSITE" id="PS51352"/>
    </source>
</evidence>
<evidence type="ECO:0000313" key="7">
    <source>
        <dbReference type="EMBL" id="CEK59790.1"/>
    </source>
</evidence>
<dbReference type="PROSITE" id="PS51352">
    <property type="entry name" value="THIOREDOXIN_2"/>
    <property type="match status" value="1"/>
</dbReference>
<evidence type="ECO:0000256" key="4">
    <source>
        <dbReference type="ARBA" id="ARBA00023284"/>
    </source>
</evidence>
<dbReference type="GO" id="GO:0009986">
    <property type="term" value="C:cell surface"/>
    <property type="evidence" value="ECO:0007669"/>
    <property type="project" value="TreeGrafter"/>
</dbReference>
<proteinExistence type="inferred from homology"/>
<dbReference type="AlphaFoldDB" id="A0A0B6YWC7"/>
<evidence type="ECO:0000256" key="2">
    <source>
        <dbReference type="ARBA" id="ARBA00022729"/>
    </source>
</evidence>
<keyword evidence="2 5" id="KW-0732">Signal</keyword>